<dbReference type="Gene3D" id="3.40.30.10">
    <property type="entry name" value="Glutaredoxin"/>
    <property type="match status" value="1"/>
</dbReference>
<evidence type="ECO:0000313" key="8">
    <source>
        <dbReference type="EMBL" id="AZQ76261.1"/>
    </source>
</evidence>
<keyword evidence="3" id="KW-0735">Signal-anchor</keyword>
<dbReference type="PANTHER" id="PTHR42852">
    <property type="entry name" value="THIOL:DISULFIDE INTERCHANGE PROTEIN DSBE"/>
    <property type="match status" value="1"/>
</dbReference>
<dbReference type="GO" id="GO:0016209">
    <property type="term" value="F:antioxidant activity"/>
    <property type="evidence" value="ECO:0007669"/>
    <property type="project" value="InterPro"/>
</dbReference>
<dbReference type="AlphaFoldDB" id="A0A3Q9G315"/>
<comment type="subcellular location">
    <subcellularLocation>
        <location evidence="1">Cell envelope</location>
    </subcellularLocation>
</comment>
<keyword evidence="6" id="KW-0812">Transmembrane</keyword>
<dbReference type="EMBL" id="CP034593">
    <property type="protein sequence ID" value="AZQ76261.1"/>
    <property type="molecule type" value="Genomic_DNA"/>
</dbReference>
<evidence type="ECO:0000256" key="1">
    <source>
        <dbReference type="ARBA" id="ARBA00004196"/>
    </source>
</evidence>
<evidence type="ECO:0000256" key="2">
    <source>
        <dbReference type="ARBA" id="ARBA00022748"/>
    </source>
</evidence>
<dbReference type="InterPro" id="IPR000866">
    <property type="entry name" value="AhpC/TSA"/>
</dbReference>
<dbReference type="GO" id="GO:0016491">
    <property type="term" value="F:oxidoreductase activity"/>
    <property type="evidence" value="ECO:0007669"/>
    <property type="project" value="InterPro"/>
</dbReference>
<dbReference type="PANTHER" id="PTHR42852:SF6">
    <property type="entry name" value="THIOL:DISULFIDE INTERCHANGE PROTEIN DSBE"/>
    <property type="match status" value="1"/>
</dbReference>
<dbReference type="PROSITE" id="PS51352">
    <property type="entry name" value="THIOREDOXIN_2"/>
    <property type="match status" value="1"/>
</dbReference>
<feature type="transmembrane region" description="Helical" evidence="6">
    <location>
        <begin position="17"/>
        <end position="37"/>
    </location>
</feature>
<evidence type="ECO:0000256" key="6">
    <source>
        <dbReference type="SAM" id="Phobius"/>
    </source>
</evidence>
<evidence type="ECO:0000256" key="5">
    <source>
        <dbReference type="ARBA" id="ARBA00023284"/>
    </source>
</evidence>
<keyword evidence="2" id="KW-0201">Cytochrome c-type biogenesis</keyword>
<dbReference type="RefSeq" id="WP_126703070.1">
    <property type="nucleotide sequence ID" value="NZ_CP034593.1"/>
</dbReference>
<dbReference type="CDD" id="cd02966">
    <property type="entry name" value="TlpA_like_family"/>
    <property type="match status" value="1"/>
</dbReference>
<keyword evidence="9" id="KW-1185">Reference proteome</keyword>
<dbReference type="GO" id="GO:0017004">
    <property type="term" value="P:cytochrome complex assembly"/>
    <property type="evidence" value="ECO:0007669"/>
    <property type="project" value="UniProtKB-KW"/>
</dbReference>
<keyword evidence="4" id="KW-1015">Disulfide bond</keyword>
<keyword evidence="5" id="KW-0676">Redox-active center</keyword>
<protein>
    <submittedName>
        <fullName evidence="8">TlpA family protein disulfide reductase</fullName>
    </submittedName>
</protein>
<dbReference type="InterPro" id="IPR050553">
    <property type="entry name" value="Thioredoxin_ResA/DsbE_sf"/>
</dbReference>
<dbReference type="InterPro" id="IPR013766">
    <property type="entry name" value="Thioredoxin_domain"/>
</dbReference>
<dbReference type="InterPro" id="IPR036249">
    <property type="entry name" value="Thioredoxin-like_sf"/>
</dbReference>
<dbReference type="Proteomes" id="UP000280344">
    <property type="component" value="Chromosome"/>
</dbReference>
<proteinExistence type="predicted"/>
<dbReference type="GO" id="GO:0030313">
    <property type="term" value="C:cell envelope"/>
    <property type="evidence" value="ECO:0007669"/>
    <property type="project" value="UniProtKB-SubCell"/>
</dbReference>
<dbReference type="OrthoDB" id="9790194at2"/>
<dbReference type="KEGG" id="flh:EJ997_01820"/>
<feature type="domain" description="Thioredoxin" evidence="7">
    <location>
        <begin position="61"/>
        <end position="196"/>
    </location>
</feature>
<sequence length="196" mass="21144">MADQVLDWRERIQNSRIGSLLVVIITTVIVIAGVLLVKGGNEEAAALSEIELSEEAAAKPPAIGAQAPTFSGIDLNGETVDLENMDEPVWLIFNATWCTACRAETPHIQEAEEKYGDDIDILAIYVNESENAVRSYTDQVGLSYTHMLDPTTEIAAAYRTMGVPAHFFINTDGTVASIHQGAISPSQIDRALEGLG</sequence>
<keyword evidence="6" id="KW-0472">Membrane</keyword>
<accession>A0A3Q9G315</accession>
<evidence type="ECO:0000259" key="7">
    <source>
        <dbReference type="PROSITE" id="PS51352"/>
    </source>
</evidence>
<evidence type="ECO:0000313" key="9">
    <source>
        <dbReference type="Proteomes" id="UP000280344"/>
    </source>
</evidence>
<reference evidence="8 9" key="1">
    <citation type="submission" date="2018-12" db="EMBL/GenBank/DDBJ databases">
        <title>Complete genome sequence of Flaviflexus sp. H23T48.</title>
        <authorList>
            <person name="Bae J.-W."/>
            <person name="Lee J.-Y."/>
        </authorList>
    </citation>
    <scope>NUCLEOTIDE SEQUENCE [LARGE SCALE GENOMIC DNA]</scope>
    <source>
        <strain evidence="8 9">H23T48</strain>
    </source>
</reference>
<gene>
    <name evidence="8" type="ORF">EJ997_01820</name>
</gene>
<dbReference type="SUPFAM" id="SSF52833">
    <property type="entry name" value="Thioredoxin-like"/>
    <property type="match status" value="1"/>
</dbReference>
<evidence type="ECO:0000256" key="4">
    <source>
        <dbReference type="ARBA" id="ARBA00023157"/>
    </source>
</evidence>
<dbReference type="Pfam" id="PF00578">
    <property type="entry name" value="AhpC-TSA"/>
    <property type="match status" value="1"/>
</dbReference>
<name>A0A3Q9G315_9ACTO</name>
<keyword evidence="6" id="KW-1133">Transmembrane helix</keyword>
<evidence type="ECO:0000256" key="3">
    <source>
        <dbReference type="ARBA" id="ARBA00022968"/>
    </source>
</evidence>
<organism evidence="8 9">
    <name type="scientific">Flaviflexus ciconiae</name>
    <dbReference type="NCBI Taxonomy" id="2496867"/>
    <lineage>
        <taxon>Bacteria</taxon>
        <taxon>Bacillati</taxon>
        <taxon>Actinomycetota</taxon>
        <taxon>Actinomycetes</taxon>
        <taxon>Actinomycetales</taxon>
        <taxon>Actinomycetaceae</taxon>
        <taxon>Flaviflexus</taxon>
    </lineage>
</organism>